<dbReference type="InterPro" id="IPR010982">
    <property type="entry name" value="Lambda_DNA-bd_dom_sf"/>
</dbReference>
<evidence type="ECO:0000313" key="4">
    <source>
        <dbReference type="Proteomes" id="UP001164803"/>
    </source>
</evidence>
<feature type="domain" description="HTH cro/C1-type" evidence="2">
    <location>
        <begin position="7"/>
        <end position="60"/>
    </location>
</feature>
<dbReference type="SMART" id="SM00530">
    <property type="entry name" value="HTH_XRE"/>
    <property type="match status" value="1"/>
</dbReference>
<dbReference type="InterPro" id="IPR001387">
    <property type="entry name" value="Cro/C1-type_HTH"/>
</dbReference>
<dbReference type="PANTHER" id="PTHR46797">
    <property type="entry name" value="HTH-TYPE TRANSCRIPTIONAL REGULATOR"/>
    <property type="match status" value="1"/>
</dbReference>
<gene>
    <name evidence="3" type="ORF">NZD86_03970</name>
</gene>
<keyword evidence="4" id="KW-1185">Reference proteome</keyword>
<dbReference type="Gene3D" id="1.25.40.10">
    <property type="entry name" value="Tetratricopeptide repeat domain"/>
    <property type="match status" value="1"/>
</dbReference>
<dbReference type="SUPFAM" id="SSF48452">
    <property type="entry name" value="TPR-like"/>
    <property type="match status" value="1"/>
</dbReference>
<dbReference type="PANTHER" id="PTHR46797:SF1">
    <property type="entry name" value="METHYLPHOSPHONATE SYNTHASE"/>
    <property type="match status" value="1"/>
</dbReference>
<dbReference type="Pfam" id="PF01381">
    <property type="entry name" value="HTH_3"/>
    <property type="match status" value="1"/>
</dbReference>
<dbReference type="Proteomes" id="UP001164803">
    <property type="component" value="Chromosome"/>
</dbReference>
<dbReference type="InterPro" id="IPR050807">
    <property type="entry name" value="TransReg_Diox_bact_type"/>
</dbReference>
<proteinExistence type="predicted"/>
<reference evidence="3" key="1">
    <citation type="submission" date="2022-08" db="EMBL/GenBank/DDBJ databases">
        <title>Alicyclobacillus dauci DSM2870, complete genome.</title>
        <authorList>
            <person name="Wang Q."/>
            <person name="Cai R."/>
            <person name="Wang Z."/>
        </authorList>
    </citation>
    <scope>NUCLEOTIDE SEQUENCE</scope>
    <source>
        <strain evidence="3">DSM 28700</strain>
    </source>
</reference>
<evidence type="ECO:0000313" key="3">
    <source>
        <dbReference type="EMBL" id="WAH37679.1"/>
    </source>
</evidence>
<dbReference type="SUPFAM" id="SSF47413">
    <property type="entry name" value="lambda repressor-like DNA-binding domains"/>
    <property type="match status" value="1"/>
</dbReference>
<dbReference type="CDD" id="cd00093">
    <property type="entry name" value="HTH_XRE"/>
    <property type="match status" value="1"/>
</dbReference>
<name>A0ABY6Z5X5_9BACL</name>
<protein>
    <submittedName>
        <fullName evidence="3">Helix-turn-helix domain-containing protein</fullName>
    </submittedName>
</protein>
<evidence type="ECO:0000256" key="1">
    <source>
        <dbReference type="ARBA" id="ARBA00023125"/>
    </source>
</evidence>
<dbReference type="EMBL" id="CP104064">
    <property type="protein sequence ID" value="WAH37679.1"/>
    <property type="molecule type" value="Genomic_DNA"/>
</dbReference>
<keyword evidence="1" id="KW-0238">DNA-binding</keyword>
<dbReference type="Gene3D" id="1.10.260.40">
    <property type="entry name" value="lambda repressor-like DNA-binding domains"/>
    <property type="match status" value="1"/>
</dbReference>
<evidence type="ECO:0000259" key="2">
    <source>
        <dbReference type="PROSITE" id="PS50943"/>
    </source>
</evidence>
<dbReference type="RefSeq" id="WP_268045196.1">
    <property type="nucleotide sequence ID" value="NZ_CP104064.1"/>
</dbReference>
<dbReference type="InterPro" id="IPR011990">
    <property type="entry name" value="TPR-like_helical_dom_sf"/>
</dbReference>
<dbReference type="PROSITE" id="PS50943">
    <property type="entry name" value="HTH_CROC1"/>
    <property type="match status" value="1"/>
</dbReference>
<sequence>MTIGEKIRDIRIKRGLTQADLGGDLVTPSMISQIEADRAKPSYPLLTELANRLGMPVEYFMNELDDQFLFSAQLGVAMYQTAVGQPEAALTQLESIENTPEQGLNHQEYILTLAQTYRKLKRYNEATSHLEHLREIAYRTQDKRLLFLVCRECGYVEADRGNTEGALHEWTRALEYGEALSQSDTMASLDLTVCLTELLLQMDRLTTTTTTTGSHGGRLNDRPYLEKASKLTAETPDLRAVSDLLITDAISAVHKDPSKAKVLAERANTLLTFARLVEQVIVVQARMTEADRPSYEEPWQHAALAMTSIYPDVFLTTECDQIEHLLGMGQIDTVPNRISRVKEFLNVLGKQQNICQDIRDVSFRIRILESQLVVMQGNRDDGIEQLVSLLGEFTEPSHQELRVKACALLVLWYGELRDTEKVLYYCKLMEESMVTEGQGTPFLL</sequence>
<accession>A0ABY6Z5X5</accession>
<organism evidence="3 4">
    <name type="scientific">Alicyclobacillus dauci</name>
    <dbReference type="NCBI Taxonomy" id="1475485"/>
    <lineage>
        <taxon>Bacteria</taxon>
        <taxon>Bacillati</taxon>
        <taxon>Bacillota</taxon>
        <taxon>Bacilli</taxon>
        <taxon>Bacillales</taxon>
        <taxon>Alicyclobacillaceae</taxon>
        <taxon>Alicyclobacillus</taxon>
    </lineage>
</organism>